<dbReference type="InterPro" id="IPR025529">
    <property type="entry name" value="DUF4416"/>
</dbReference>
<dbReference type="HOGENOM" id="CLU_114103_0_0_0"/>
<dbReference type="EMBL" id="DF820456">
    <property type="protein sequence ID" value="GAK50589.1"/>
    <property type="molecule type" value="Genomic_DNA"/>
</dbReference>
<protein>
    <recommendedName>
        <fullName evidence="3">GTP-binding protein</fullName>
    </recommendedName>
</protein>
<dbReference type="Proteomes" id="UP000030700">
    <property type="component" value="Unassembled WGS sequence"/>
</dbReference>
<keyword evidence="2" id="KW-1185">Reference proteome</keyword>
<gene>
    <name evidence="1" type="ORF">U14_01822</name>
</gene>
<organism evidence="1">
    <name type="scientific">Candidatus Moduliflexus flocculans</name>
    <dbReference type="NCBI Taxonomy" id="1499966"/>
    <lineage>
        <taxon>Bacteria</taxon>
        <taxon>Candidatus Moduliflexota</taxon>
        <taxon>Candidatus Moduliflexia</taxon>
        <taxon>Candidatus Moduliflexales</taxon>
        <taxon>Candidatus Moduliflexaceae</taxon>
    </lineage>
</organism>
<evidence type="ECO:0000313" key="1">
    <source>
        <dbReference type="EMBL" id="GAK50589.1"/>
    </source>
</evidence>
<dbReference type="AlphaFoldDB" id="A0A0S6VSX5"/>
<evidence type="ECO:0008006" key="3">
    <source>
        <dbReference type="Google" id="ProtNLM"/>
    </source>
</evidence>
<name>A0A0S6VSX5_9BACT</name>
<evidence type="ECO:0000313" key="2">
    <source>
        <dbReference type="Proteomes" id="UP000030700"/>
    </source>
</evidence>
<dbReference type="STRING" id="1499966.U14_01822"/>
<proteinExistence type="predicted"/>
<sequence length="183" mass="21232">MAHTLPPFPMKYYVAILFATPDALALAKRELTAVWDEIDFEGGDHIFDVSEYYAPEMGSPLYRRLVSFATLLPPTELVGMKLRCNDIEDALAIDGKRIVNLDAGYLDHNKIVLASAKEAGQKIYLDRGIYADFVGRYSKGNYQPFDWTFPDFRDGRYDQEILAMRRIYLDQMREWRKTQFLKE</sequence>
<accession>A0A0S6VSX5</accession>
<dbReference type="Pfam" id="PF14385">
    <property type="entry name" value="DUF4416"/>
    <property type="match status" value="1"/>
</dbReference>
<reference evidence="1" key="1">
    <citation type="journal article" date="2015" name="PeerJ">
        <title>First genomic representation of candidate bacterial phylum KSB3 points to enhanced environmental sensing as a trigger of wastewater bulking.</title>
        <authorList>
            <person name="Sekiguchi Y."/>
            <person name="Ohashi A."/>
            <person name="Parks D.H."/>
            <person name="Yamauchi T."/>
            <person name="Tyson G.W."/>
            <person name="Hugenholtz P."/>
        </authorList>
    </citation>
    <scope>NUCLEOTIDE SEQUENCE [LARGE SCALE GENOMIC DNA]</scope>
</reference>